<keyword evidence="2" id="KW-1185">Reference proteome</keyword>
<dbReference type="EMBL" id="FUWH01000001">
    <property type="protein sequence ID" value="SJZ31931.1"/>
    <property type="molecule type" value="Genomic_DNA"/>
</dbReference>
<sequence>MVFNKCIGQTKTSAFKKIIIAGVKNKTYIQTSPIDTARRIYLGVLTVDSASLNVISEFKKSKAASTWHGHSNVYLVEGSGKITYRIIFSFPDESPLRLNKNTFTFKHNGKLISAPYKLVGQHLYCPALESCYEVVGK</sequence>
<evidence type="ECO:0000313" key="1">
    <source>
        <dbReference type="EMBL" id="SJZ31931.1"/>
    </source>
</evidence>
<dbReference type="RefSeq" id="WP_078829380.1">
    <property type="nucleotide sequence ID" value="NZ_FUWH01000001.1"/>
</dbReference>
<name>A0A1T4JP80_9BACT</name>
<organism evidence="1 2">
    <name type="scientific">Sediminibacterium ginsengisoli</name>
    <dbReference type="NCBI Taxonomy" id="413434"/>
    <lineage>
        <taxon>Bacteria</taxon>
        <taxon>Pseudomonadati</taxon>
        <taxon>Bacteroidota</taxon>
        <taxon>Chitinophagia</taxon>
        <taxon>Chitinophagales</taxon>
        <taxon>Chitinophagaceae</taxon>
        <taxon>Sediminibacterium</taxon>
    </lineage>
</organism>
<protein>
    <submittedName>
        <fullName evidence="1">Uncharacterized protein</fullName>
    </submittedName>
</protein>
<evidence type="ECO:0000313" key="2">
    <source>
        <dbReference type="Proteomes" id="UP000190888"/>
    </source>
</evidence>
<dbReference type="Proteomes" id="UP000190888">
    <property type="component" value="Unassembled WGS sequence"/>
</dbReference>
<dbReference type="STRING" id="413434.SAMN04488132_10111"/>
<proteinExistence type="predicted"/>
<gene>
    <name evidence="1" type="ORF">SAMN04488132_10111</name>
</gene>
<reference evidence="1 2" key="1">
    <citation type="submission" date="2017-02" db="EMBL/GenBank/DDBJ databases">
        <authorList>
            <person name="Peterson S.W."/>
        </authorList>
    </citation>
    <scope>NUCLEOTIDE SEQUENCE [LARGE SCALE GENOMIC DNA]</scope>
    <source>
        <strain evidence="1 2">DSM 22335</strain>
    </source>
</reference>
<dbReference type="AlphaFoldDB" id="A0A1T4JP80"/>
<accession>A0A1T4JP80</accession>